<dbReference type="CTD" id="100463131"/>
<evidence type="ECO:0000313" key="12">
    <source>
        <dbReference type="Proteomes" id="UP000002358"/>
    </source>
</evidence>
<evidence type="ECO:0000256" key="7">
    <source>
        <dbReference type="ARBA" id="ARBA00023136"/>
    </source>
</evidence>
<keyword evidence="8 10" id="KW-0675">Receptor</keyword>
<dbReference type="PANTHER" id="PTHR21137:SF35">
    <property type="entry name" value="ODORANT RECEPTOR 19A-RELATED"/>
    <property type="match status" value="1"/>
</dbReference>
<accession>A0A7M6UVV9</accession>
<dbReference type="InterPro" id="IPR004117">
    <property type="entry name" value="7tm6_olfct_rcpt"/>
</dbReference>
<keyword evidence="6 10" id="KW-1133">Transmembrane helix</keyword>
<keyword evidence="5 10" id="KW-0552">Olfaction</keyword>
<feature type="transmembrane region" description="Helical" evidence="10">
    <location>
        <begin position="266"/>
        <end position="287"/>
    </location>
</feature>
<keyword evidence="12" id="KW-1185">Reference proteome</keyword>
<organism evidence="11 12">
    <name type="scientific">Nasonia vitripennis</name>
    <name type="common">Parasitic wasp</name>
    <dbReference type="NCBI Taxonomy" id="7425"/>
    <lineage>
        <taxon>Eukaryota</taxon>
        <taxon>Metazoa</taxon>
        <taxon>Ecdysozoa</taxon>
        <taxon>Arthropoda</taxon>
        <taxon>Hexapoda</taxon>
        <taxon>Insecta</taxon>
        <taxon>Pterygota</taxon>
        <taxon>Neoptera</taxon>
        <taxon>Endopterygota</taxon>
        <taxon>Hymenoptera</taxon>
        <taxon>Apocrita</taxon>
        <taxon>Proctotrupomorpha</taxon>
        <taxon>Chalcidoidea</taxon>
        <taxon>Pteromalidae</taxon>
        <taxon>Pteromalinae</taxon>
        <taxon>Nasonia</taxon>
    </lineage>
</organism>
<protein>
    <recommendedName>
        <fullName evidence="10">Odorant receptor</fullName>
    </recommendedName>
</protein>
<dbReference type="InParanoid" id="A0A7M6UVV9"/>
<feature type="transmembrane region" description="Helical" evidence="10">
    <location>
        <begin position="34"/>
        <end position="52"/>
    </location>
</feature>
<proteinExistence type="inferred from homology"/>
<dbReference type="GO" id="GO:0004984">
    <property type="term" value="F:olfactory receptor activity"/>
    <property type="evidence" value="ECO:0007669"/>
    <property type="project" value="InterPro"/>
</dbReference>
<dbReference type="Proteomes" id="UP000002358">
    <property type="component" value="Chromosome 1"/>
</dbReference>
<feature type="transmembrane region" description="Helical" evidence="10">
    <location>
        <begin position="129"/>
        <end position="150"/>
    </location>
</feature>
<sequence>MKLNGYDKFYYTLHKYVLTCIGLWPYQSRMSKRFFFITYGISSCSLIIALIAGLSEKWSTDPVIILENMLGIIFLTSSTAESSILYMHESKIIEFYDKIKTDWKKLTNKKEIEILQMHTRKGQFVSTAYILYGIPAFAIFGFVTFLPPILDPPSRVEYSHIFPYYFYCMIINEDFRYYQIVLHCMVSFSYASVSYLAVNCTFAKCVNHVCGIYAIICYRLQNAIEPTVVRGPFNKLKNSKLIRFNLIDVIAKHREVIHGVDMIEQIFSTGFLVIEIAGFSGIALVIADILYNQKNAYQLFRIMVVTAIFLVYIFYINWMGEQIIQVSDDVRLTAYFIDWFTLSIEAQEIIHMIVWRSCKTNKLTAGSFVALSLENFLSMLKTSWSVATVLLSAHRSQKNAHFTGYGITNSFTNSSST</sequence>
<feature type="transmembrane region" description="Helical" evidence="10">
    <location>
        <begin position="299"/>
        <end position="318"/>
    </location>
</feature>
<keyword evidence="7 10" id="KW-0472">Membrane</keyword>
<keyword evidence="4 10" id="KW-0812">Transmembrane</keyword>
<name>A0A7M6UVV9_NASVI</name>
<dbReference type="GO" id="GO:0005886">
    <property type="term" value="C:plasma membrane"/>
    <property type="evidence" value="ECO:0007669"/>
    <property type="project" value="UniProtKB-SubCell"/>
</dbReference>
<dbReference type="RefSeq" id="NP_001177564.1">
    <property type="nucleotide sequence ID" value="NM_001190635.1"/>
</dbReference>
<dbReference type="GO" id="GO:0007165">
    <property type="term" value="P:signal transduction"/>
    <property type="evidence" value="ECO:0007669"/>
    <property type="project" value="UniProtKB-KW"/>
</dbReference>
<evidence type="ECO:0000256" key="1">
    <source>
        <dbReference type="ARBA" id="ARBA00004651"/>
    </source>
</evidence>
<comment type="caution">
    <text evidence="10">Lacks conserved residue(s) required for the propagation of feature annotation.</text>
</comment>
<dbReference type="EnsemblMetazoa" id="NM_001190635">
    <property type="protein sequence ID" value="NP_001177564"/>
    <property type="gene ID" value="GeneID_100463131"/>
</dbReference>
<dbReference type="AlphaFoldDB" id="A0A7M6UVV9"/>
<evidence type="ECO:0000313" key="11">
    <source>
        <dbReference type="EnsemblMetazoa" id="NP_001177564"/>
    </source>
</evidence>
<dbReference type="KEGG" id="nvi:100463131"/>
<evidence type="ECO:0000256" key="5">
    <source>
        <dbReference type="ARBA" id="ARBA00022725"/>
    </source>
</evidence>
<comment type="subcellular location">
    <subcellularLocation>
        <location evidence="1 10">Cell membrane</location>
        <topology evidence="1 10">Multi-pass membrane protein</topology>
    </subcellularLocation>
</comment>
<dbReference type="PANTHER" id="PTHR21137">
    <property type="entry name" value="ODORANT RECEPTOR"/>
    <property type="match status" value="1"/>
</dbReference>
<evidence type="ECO:0000256" key="9">
    <source>
        <dbReference type="ARBA" id="ARBA00023224"/>
    </source>
</evidence>
<feature type="transmembrane region" description="Helical" evidence="10">
    <location>
        <begin position="64"/>
        <end position="86"/>
    </location>
</feature>
<comment type="similarity">
    <text evidence="10">Belongs to the insect chemoreceptor superfamily. Heteromeric odorant receptor channel (TC 1.A.69) family.</text>
</comment>
<evidence type="ECO:0000256" key="10">
    <source>
        <dbReference type="RuleBase" id="RU351113"/>
    </source>
</evidence>
<evidence type="ECO:0000256" key="3">
    <source>
        <dbReference type="ARBA" id="ARBA00022606"/>
    </source>
</evidence>
<dbReference type="GeneID" id="100463131"/>
<evidence type="ECO:0000256" key="2">
    <source>
        <dbReference type="ARBA" id="ARBA00022475"/>
    </source>
</evidence>
<keyword evidence="9 10" id="KW-0807">Transducer</keyword>
<dbReference type="Pfam" id="PF02949">
    <property type="entry name" value="7tm_6"/>
    <property type="match status" value="1"/>
</dbReference>
<evidence type="ECO:0000256" key="6">
    <source>
        <dbReference type="ARBA" id="ARBA00022989"/>
    </source>
</evidence>
<reference evidence="11" key="1">
    <citation type="submission" date="2021-01" db="UniProtKB">
        <authorList>
            <consortium name="EnsemblMetazoa"/>
        </authorList>
    </citation>
    <scope>IDENTIFICATION</scope>
</reference>
<dbReference type="OrthoDB" id="7696577at2759"/>
<dbReference type="SMR" id="A0A7M6UVV9"/>
<keyword evidence="2" id="KW-1003">Cell membrane</keyword>
<dbReference type="GO" id="GO:0005549">
    <property type="term" value="F:odorant binding"/>
    <property type="evidence" value="ECO:0007669"/>
    <property type="project" value="InterPro"/>
</dbReference>
<evidence type="ECO:0000256" key="8">
    <source>
        <dbReference type="ARBA" id="ARBA00023170"/>
    </source>
</evidence>
<keyword evidence="3 10" id="KW-0716">Sensory transduction</keyword>
<evidence type="ECO:0000256" key="4">
    <source>
        <dbReference type="ARBA" id="ARBA00022692"/>
    </source>
</evidence>